<dbReference type="Proteomes" id="UP000886657">
    <property type="component" value="Unassembled WGS sequence"/>
</dbReference>
<feature type="domain" description="Beta-ketoacyl-[acyl-carrier-protein] synthase III N-terminal" evidence="4">
    <location>
        <begin position="106"/>
        <end position="148"/>
    </location>
</feature>
<evidence type="ECO:0000259" key="3">
    <source>
        <dbReference type="Pfam" id="PF08541"/>
    </source>
</evidence>
<keyword evidence="2" id="KW-0012">Acyltransferase</keyword>
<dbReference type="GO" id="GO:0006633">
    <property type="term" value="P:fatty acid biosynthetic process"/>
    <property type="evidence" value="ECO:0007669"/>
    <property type="project" value="InterPro"/>
</dbReference>
<dbReference type="Gene3D" id="3.40.47.10">
    <property type="match status" value="1"/>
</dbReference>
<dbReference type="PANTHER" id="PTHR34069">
    <property type="entry name" value="3-OXOACYL-[ACYL-CARRIER-PROTEIN] SYNTHASE 3"/>
    <property type="match status" value="1"/>
</dbReference>
<evidence type="ECO:0000256" key="2">
    <source>
        <dbReference type="ARBA" id="ARBA00023315"/>
    </source>
</evidence>
<dbReference type="InterPro" id="IPR016039">
    <property type="entry name" value="Thiolase-like"/>
</dbReference>
<evidence type="ECO:0000313" key="6">
    <source>
        <dbReference type="Proteomes" id="UP000886657"/>
    </source>
</evidence>
<comment type="caution">
    <text evidence="5">The sequence shown here is derived from an EMBL/GenBank/DDBJ whole genome shotgun (WGS) entry which is preliminary data.</text>
</comment>
<feature type="domain" description="Beta-ketoacyl-[acyl-carrier-protein] synthase III N-terminal" evidence="4">
    <location>
        <begin position="171"/>
        <end position="208"/>
    </location>
</feature>
<dbReference type="CDD" id="cd00830">
    <property type="entry name" value="KAS_III"/>
    <property type="match status" value="1"/>
</dbReference>
<organism evidence="5 6">
    <name type="scientific">Candidatus Geothrix skivensis</name>
    <dbReference type="NCBI Taxonomy" id="2954439"/>
    <lineage>
        <taxon>Bacteria</taxon>
        <taxon>Pseudomonadati</taxon>
        <taxon>Acidobacteriota</taxon>
        <taxon>Holophagae</taxon>
        <taxon>Holophagales</taxon>
        <taxon>Holophagaceae</taxon>
        <taxon>Geothrix</taxon>
    </lineage>
</organism>
<dbReference type="InterPro" id="IPR013747">
    <property type="entry name" value="ACP_syn_III_C"/>
</dbReference>
<feature type="domain" description="Beta-ketoacyl-[acyl-carrier-protein] synthase III C-terminal" evidence="3">
    <location>
        <begin position="264"/>
        <end position="350"/>
    </location>
</feature>
<dbReference type="AlphaFoldDB" id="A0A9D7SCZ3"/>
<dbReference type="PANTHER" id="PTHR34069:SF2">
    <property type="entry name" value="BETA-KETOACYL-[ACYL-CARRIER-PROTEIN] SYNTHASE III"/>
    <property type="match status" value="1"/>
</dbReference>
<proteinExistence type="predicted"/>
<dbReference type="EMBL" id="JADKIO010000005">
    <property type="protein sequence ID" value="MBK9795292.1"/>
    <property type="molecule type" value="Genomic_DNA"/>
</dbReference>
<keyword evidence="1" id="KW-0808">Transferase</keyword>
<dbReference type="GO" id="GO:0044550">
    <property type="term" value="P:secondary metabolite biosynthetic process"/>
    <property type="evidence" value="ECO:0007669"/>
    <property type="project" value="TreeGrafter"/>
</dbReference>
<sequence length="351" mass="37473">MRSVITGTGIGVPPHVVTNEALSRIMDTSDEWIRVRSGIQERHYAAPGQGSTDLGALAARQAIADAGLLPGDVDAVIFATMTPDHVLPGNGPLLQVALGLGDIPTFDIRQQCSGFLYGLELADLFIQSGRYRRVLLVGAEVHTPFMPWHLGWDTVIGLEVREITEAERMENTASRDRTVLFGDGAGAVVIEGRDGAAGLGPIRLHTDGGGAGVLTMPGASFKRRPFVSHAQIEAGETLPVMSGKEVFRSAVTLMPQVVREVCALSGVPVEALDLVLVHQANLRIIEGVQKALGLPPEKVPHNVERWGNTTAATLPILFHECRQNGLVQPGMTLVFTALGSGLHWGAALYRT</sequence>
<evidence type="ECO:0000259" key="4">
    <source>
        <dbReference type="Pfam" id="PF08545"/>
    </source>
</evidence>
<reference evidence="5" key="1">
    <citation type="submission" date="2020-10" db="EMBL/GenBank/DDBJ databases">
        <title>Connecting structure to function with the recovery of over 1000 high-quality activated sludge metagenome-assembled genomes encoding full-length rRNA genes using long-read sequencing.</title>
        <authorList>
            <person name="Singleton C.M."/>
            <person name="Petriglieri F."/>
            <person name="Kristensen J.M."/>
            <person name="Kirkegaard R.H."/>
            <person name="Michaelsen T.Y."/>
            <person name="Andersen M.H."/>
            <person name="Karst S.M."/>
            <person name="Dueholm M.S."/>
            <person name="Nielsen P.H."/>
            <person name="Albertsen M."/>
        </authorList>
    </citation>
    <scope>NUCLEOTIDE SEQUENCE</scope>
    <source>
        <strain evidence="5">Skiv_18-Q3-R9-52_MAXAC.067</strain>
    </source>
</reference>
<dbReference type="GO" id="GO:0004315">
    <property type="term" value="F:3-oxoacyl-[acyl-carrier-protein] synthase activity"/>
    <property type="evidence" value="ECO:0007669"/>
    <property type="project" value="InterPro"/>
</dbReference>
<dbReference type="Pfam" id="PF08545">
    <property type="entry name" value="ACP_syn_III"/>
    <property type="match status" value="2"/>
</dbReference>
<evidence type="ECO:0000313" key="5">
    <source>
        <dbReference type="EMBL" id="MBK9795292.1"/>
    </source>
</evidence>
<dbReference type="InterPro" id="IPR013751">
    <property type="entry name" value="ACP_syn_III_N"/>
</dbReference>
<protein>
    <submittedName>
        <fullName evidence="5">Ketoacyl-ACP synthase III</fullName>
    </submittedName>
</protein>
<accession>A0A9D7SCZ3</accession>
<dbReference type="Pfam" id="PF08541">
    <property type="entry name" value="ACP_syn_III_C"/>
    <property type="match status" value="1"/>
</dbReference>
<dbReference type="SUPFAM" id="SSF53901">
    <property type="entry name" value="Thiolase-like"/>
    <property type="match status" value="1"/>
</dbReference>
<name>A0A9D7SCZ3_9BACT</name>
<evidence type="ECO:0000256" key="1">
    <source>
        <dbReference type="ARBA" id="ARBA00022679"/>
    </source>
</evidence>
<gene>
    <name evidence="5" type="ORF">IPP58_02125</name>
</gene>